<feature type="domain" description="Glucose-methanol-choline oxidoreductase N-terminal" evidence="16">
    <location>
        <begin position="205"/>
        <end position="309"/>
    </location>
</feature>
<dbReference type="Gene3D" id="3.50.50.60">
    <property type="entry name" value="FAD/NAD(P)-binding domain"/>
    <property type="match status" value="3"/>
</dbReference>
<evidence type="ECO:0000256" key="15">
    <source>
        <dbReference type="ARBA" id="ARBA00049778"/>
    </source>
</evidence>
<evidence type="ECO:0000256" key="10">
    <source>
        <dbReference type="ARBA" id="ARBA00023235"/>
    </source>
</evidence>
<evidence type="ECO:0000256" key="2">
    <source>
        <dbReference type="ARBA" id="ARBA00010790"/>
    </source>
</evidence>
<keyword evidence="7" id="KW-0443">Lipid metabolism</keyword>
<comment type="similarity">
    <text evidence="2">Belongs to the GMC oxidoreductase family.</text>
</comment>
<evidence type="ECO:0000256" key="6">
    <source>
        <dbReference type="ARBA" id="ARBA00023002"/>
    </source>
</evidence>
<organism evidence="19 20">
    <name type="scientific">Paraconexibacter antarcticus</name>
    <dbReference type="NCBI Taxonomy" id="2949664"/>
    <lineage>
        <taxon>Bacteria</taxon>
        <taxon>Bacillati</taxon>
        <taxon>Actinomycetota</taxon>
        <taxon>Thermoleophilia</taxon>
        <taxon>Solirubrobacterales</taxon>
        <taxon>Paraconexibacteraceae</taxon>
        <taxon>Paraconexibacter</taxon>
    </lineage>
</organism>
<dbReference type="EMBL" id="CP098502">
    <property type="protein sequence ID" value="UTI64946.1"/>
    <property type="molecule type" value="Genomic_DNA"/>
</dbReference>
<evidence type="ECO:0000256" key="13">
    <source>
        <dbReference type="ARBA" id="ARBA00049723"/>
    </source>
</evidence>
<feature type="domain" description="Glucose-methanol-choline oxidoreductase C-terminal" evidence="18">
    <location>
        <begin position="502"/>
        <end position="560"/>
    </location>
</feature>
<evidence type="ECO:0000256" key="14">
    <source>
        <dbReference type="ARBA" id="ARBA00049744"/>
    </source>
</evidence>
<evidence type="ECO:0000313" key="20">
    <source>
        <dbReference type="Proteomes" id="UP001056035"/>
    </source>
</evidence>
<dbReference type="RefSeq" id="WP_254571638.1">
    <property type="nucleotide sequence ID" value="NZ_CP098502.1"/>
</dbReference>
<evidence type="ECO:0000256" key="11">
    <source>
        <dbReference type="ARBA" id="ARBA00038856"/>
    </source>
</evidence>
<keyword evidence="8" id="KW-1207">Sterol metabolism</keyword>
<evidence type="ECO:0000313" key="19">
    <source>
        <dbReference type="EMBL" id="UTI64946.1"/>
    </source>
</evidence>
<dbReference type="EC" id="5.3.3.1" evidence="11"/>
<dbReference type="InterPro" id="IPR006076">
    <property type="entry name" value="FAD-dep_OxRdtase"/>
</dbReference>
<reference evidence="19 20" key="1">
    <citation type="submission" date="2022-06" db="EMBL/GenBank/DDBJ databases">
        <title>Paraconexibacter antarcticus.</title>
        <authorList>
            <person name="Kim C.S."/>
        </authorList>
    </citation>
    <scope>NUCLEOTIDE SEQUENCE [LARGE SCALE GENOMIC DNA]</scope>
    <source>
        <strain evidence="19 20">02-257</strain>
    </source>
</reference>
<dbReference type="Pfam" id="PF01266">
    <property type="entry name" value="DAO"/>
    <property type="match status" value="1"/>
</dbReference>
<evidence type="ECO:0000256" key="8">
    <source>
        <dbReference type="ARBA" id="ARBA00023166"/>
    </source>
</evidence>
<dbReference type="InterPro" id="IPR000172">
    <property type="entry name" value="GMC_OxRdtase_N"/>
</dbReference>
<evidence type="ECO:0000256" key="7">
    <source>
        <dbReference type="ARBA" id="ARBA00023098"/>
    </source>
</evidence>
<proteinExistence type="inferred from homology"/>
<evidence type="ECO:0000256" key="3">
    <source>
        <dbReference type="ARBA" id="ARBA00022548"/>
    </source>
</evidence>
<evidence type="ECO:0000259" key="16">
    <source>
        <dbReference type="Pfam" id="PF00732"/>
    </source>
</evidence>
<dbReference type="InterPro" id="IPR007867">
    <property type="entry name" value="GMC_OxRtase_C"/>
</dbReference>
<dbReference type="Proteomes" id="UP001056035">
    <property type="component" value="Chromosome"/>
</dbReference>
<keyword evidence="20" id="KW-1185">Reference proteome</keyword>
<evidence type="ECO:0000256" key="12">
    <source>
        <dbReference type="ARBA" id="ARBA00049645"/>
    </source>
</evidence>
<comment type="pathway">
    <text evidence="12">Steroid metabolism; cholesterol degradation.</text>
</comment>
<sequence>MTAAGTVGPEDTFDAIVVGSGFGGAVTAYRLATAGWRVLVLERGRPWPPGSFPRTPRRLQQAFWDPPSGRHGLFDIWAFSGMNVVTASGLGGGSLIYSNVMLRKPAATFAGTDTEHWPLTRAELNRHYDNVRDVQRPQVYPADVAPYDEAGRVAALEEAAGRLGHAVCRPPLAVLFAAAPGEAPVPRAPVDGPVASLHGLPRTTCRLCAECNLGCNDGAKQTVDHTYLSLAADPSLPAPAQIRTLCEVRTLAALGDGDGWAVGYRQHTEGLGGVAVGLRDPSGETERTVRAAHVVLSAGTVGTTRLLLRNRAALPKLSPALGRRVSGNGDLLMFARDTRAGEPRDKDRPWRYLDPSFGPAISTSVHVPAARSSSGREYYVQDSGAPGFTEWMWQGVELPHDLWAERGVAWRRLKDRLTGHRDPNVSAELAGLFGSAHASAAMMPMLGMGQDVADGRLHLDDDGRLDLDWSPKASQPHYEALRTTAAELTRAMGGEFSVPPSAHLTTVHPVGGCAMAEDAAGGVVDPWGRVHGHPGLHVADGSVMPGPVGPNPSFTIAALADRFAEQMIEDGR</sequence>
<evidence type="ECO:0000256" key="1">
    <source>
        <dbReference type="ARBA" id="ARBA00001974"/>
    </source>
</evidence>
<evidence type="ECO:0000259" key="17">
    <source>
        <dbReference type="Pfam" id="PF01266"/>
    </source>
</evidence>
<evidence type="ECO:0000256" key="5">
    <source>
        <dbReference type="ARBA" id="ARBA00022827"/>
    </source>
</evidence>
<evidence type="ECO:0000256" key="4">
    <source>
        <dbReference type="ARBA" id="ARBA00022630"/>
    </source>
</evidence>
<keyword evidence="4" id="KW-0285">Flavoprotein</keyword>
<name>A0ABY5DTE4_9ACTN</name>
<feature type="domain" description="FAD dependent oxidoreductase" evidence="17">
    <location>
        <begin position="14"/>
        <end position="45"/>
    </location>
</feature>
<keyword evidence="3" id="KW-0153">Cholesterol metabolism</keyword>
<keyword evidence="10" id="KW-0413">Isomerase</keyword>
<dbReference type="Pfam" id="PF00732">
    <property type="entry name" value="GMC_oxred_N"/>
    <property type="match status" value="1"/>
</dbReference>
<dbReference type="PANTHER" id="PTHR47470">
    <property type="entry name" value="CHOLESTEROL OXIDASE"/>
    <property type="match status" value="1"/>
</dbReference>
<protein>
    <recommendedName>
        <fullName evidence="14">Cholesterol oxidase</fullName>
        <ecNumber evidence="13">1.1.3.6</ecNumber>
        <ecNumber evidence="11">5.3.3.1</ecNumber>
    </recommendedName>
    <alternativeName>
        <fullName evidence="15">Cholesterol isomerase</fullName>
    </alternativeName>
</protein>
<evidence type="ECO:0000259" key="18">
    <source>
        <dbReference type="Pfam" id="PF05199"/>
    </source>
</evidence>
<dbReference type="EC" id="1.1.3.6" evidence="13"/>
<dbReference type="Pfam" id="PF05199">
    <property type="entry name" value="GMC_oxred_C"/>
    <property type="match status" value="1"/>
</dbReference>
<evidence type="ECO:0000256" key="9">
    <source>
        <dbReference type="ARBA" id="ARBA00023221"/>
    </source>
</evidence>
<keyword evidence="9" id="KW-0753">Steroid metabolism</keyword>
<dbReference type="InterPro" id="IPR052542">
    <property type="entry name" value="Cholesterol_Oxidase"/>
</dbReference>
<keyword evidence="6" id="KW-0560">Oxidoreductase</keyword>
<gene>
    <name evidence="19" type="ORF">NBH00_01765</name>
</gene>
<accession>A0ABY5DTE4</accession>
<comment type="cofactor">
    <cofactor evidence="1">
        <name>FAD</name>
        <dbReference type="ChEBI" id="CHEBI:57692"/>
    </cofactor>
</comment>
<dbReference type="PANTHER" id="PTHR47470:SF1">
    <property type="entry name" value="FAD-DEPENDENT OXIDOREDUCTASE 2 FAD BINDING DOMAIN-CONTAINING PROTEIN"/>
    <property type="match status" value="1"/>
</dbReference>
<dbReference type="SUPFAM" id="SSF51905">
    <property type="entry name" value="FAD/NAD(P)-binding domain"/>
    <property type="match status" value="1"/>
</dbReference>
<keyword evidence="5" id="KW-0274">FAD</keyword>
<dbReference type="InterPro" id="IPR036188">
    <property type="entry name" value="FAD/NAD-bd_sf"/>
</dbReference>